<name>A0A7J9LJ54_GOSSC</name>
<reference evidence="1 2" key="1">
    <citation type="journal article" date="2019" name="Genome Biol. Evol.">
        <title>Insights into the evolution of the New World diploid cottons (Gossypium, subgenus Houzingenia) based on genome sequencing.</title>
        <authorList>
            <person name="Grover C.E."/>
            <person name="Arick M.A. 2nd"/>
            <person name="Thrash A."/>
            <person name="Conover J.L."/>
            <person name="Sanders W.S."/>
            <person name="Peterson D.G."/>
            <person name="Frelichowski J.E."/>
            <person name="Scheffler J.A."/>
            <person name="Scheffler B.E."/>
            <person name="Wendel J.F."/>
        </authorList>
    </citation>
    <scope>NUCLEOTIDE SEQUENCE [LARGE SCALE GENOMIC DNA]</scope>
    <source>
        <strain evidence="1">1</strain>
        <tissue evidence="1">Leaf</tissue>
    </source>
</reference>
<gene>
    <name evidence="1" type="ORF">Goshw_030492</name>
</gene>
<sequence>MKQSKKKKHMRDELHILKLEGRNPQNKLEGHKIVQSN</sequence>
<dbReference type="EMBL" id="JABFAF010000006">
    <property type="protein sequence ID" value="MBA0858743.1"/>
    <property type="molecule type" value="Genomic_DNA"/>
</dbReference>
<evidence type="ECO:0000313" key="2">
    <source>
        <dbReference type="Proteomes" id="UP000593576"/>
    </source>
</evidence>
<organism evidence="1 2">
    <name type="scientific">Gossypium schwendimanii</name>
    <name type="common">Cotton</name>
    <dbReference type="NCBI Taxonomy" id="34291"/>
    <lineage>
        <taxon>Eukaryota</taxon>
        <taxon>Viridiplantae</taxon>
        <taxon>Streptophyta</taxon>
        <taxon>Embryophyta</taxon>
        <taxon>Tracheophyta</taxon>
        <taxon>Spermatophyta</taxon>
        <taxon>Magnoliopsida</taxon>
        <taxon>eudicotyledons</taxon>
        <taxon>Gunneridae</taxon>
        <taxon>Pentapetalae</taxon>
        <taxon>rosids</taxon>
        <taxon>malvids</taxon>
        <taxon>Malvales</taxon>
        <taxon>Malvaceae</taxon>
        <taxon>Malvoideae</taxon>
        <taxon>Gossypium</taxon>
    </lineage>
</organism>
<accession>A0A7J9LJ54</accession>
<proteinExistence type="predicted"/>
<comment type="caution">
    <text evidence="1">The sequence shown here is derived from an EMBL/GenBank/DDBJ whole genome shotgun (WGS) entry which is preliminary data.</text>
</comment>
<keyword evidence="2" id="KW-1185">Reference proteome</keyword>
<dbReference type="Proteomes" id="UP000593576">
    <property type="component" value="Unassembled WGS sequence"/>
</dbReference>
<evidence type="ECO:0000313" key="1">
    <source>
        <dbReference type="EMBL" id="MBA0858743.1"/>
    </source>
</evidence>
<protein>
    <submittedName>
        <fullName evidence="1">Uncharacterized protein</fullName>
    </submittedName>
</protein>
<dbReference type="AlphaFoldDB" id="A0A7J9LJ54"/>